<gene>
    <name evidence="1" type="ORF">JOC48_002856</name>
</gene>
<evidence type="ECO:0000313" key="1">
    <source>
        <dbReference type="EMBL" id="MBM7572353.1"/>
    </source>
</evidence>
<protein>
    <submittedName>
        <fullName evidence="1">Uncharacterized protein</fullName>
    </submittedName>
</protein>
<organism evidence="1 2">
    <name type="scientific">Aquibacillus albus</name>
    <dbReference type="NCBI Taxonomy" id="1168171"/>
    <lineage>
        <taxon>Bacteria</taxon>
        <taxon>Bacillati</taxon>
        <taxon>Bacillota</taxon>
        <taxon>Bacilli</taxon>
        <taxon>Bacillales</taxon>
        <taxon>Bacillaceae</taxon>
        <taxon>Aquibacillus</taxon>
    </lineage>
</organism>
<name>A0ABS2N2H4_9BACI</name>
<comment type="caution">
    <text evidence="1">The sequence shown here is derived from an EMBL/GenBank/DDBJ whole genome shotgun (WGS) entry which is preliminary data.</text>
</comment>
<evidence type="ECO:0000313" key="2">
    <source>
        <dbReference type="Proteomes" id="UP001296943"/>
    </source>
</evidence>
<dbReference type="EMBL" id="JAFBDR010000016">
    <property type="protein sequence ID" value="MBM7572353.1"/>
    <property type="molecule type" value="Genomic_DNA"/>
</dbReference>
<reference evidence="1 2" key="1">
    <citation type="submission" date="2021-01" db="EMBL/GenBank/DDBJ databases">
        <title>Genomic Encyclopedia of Type Strains, Phase IV (KMG-IV): sequencing the most valuable type-strain genomes for metagenomic binning, comparative biology and taxonomic classification.</title>
        <authorList>
            <person name="Goeker M."/>
        </authorList>
    </citation>
    <scope>NUCLEOTIDE SEQUENCE [LARGE SCALE GENOMIC DNA]</scope>
    <source>
        <strain evidence="1 2">DSM 23711</strain>
    </source>
</reference>
<accession>A0ABS2N2H4</accession>
<keyword evidence="2" id="KW-1185">Reference proteome</keyword>
<dbReference type="Proteomes" id="UP001296943">
    <property type="component" value="Unassembled WGS sequence"/>
</dbReference>
<sequence>MYNKKLTQFTKNLLLILFVFILIGCNNESPKEAINNGWSGEIEVNDIVSKQKTSDGTIVYFNAQDVDESDKFERLGIALVTSQSDTSWELIDSKISSITDESFSVRHKILRFKTDEGNVKEIPIAFGKLVDENISTVTAEVNDEVKEMEIITTDLSRYFYQVNAWGPIKGLDEKGEVIEQY</sequence>
<dbReference type="PROSITE" id="PS51257">
    <property type="entry name" value="PROKAR_LIPOPROTEIN"/>
    <property type="match status" value="1"/>
</dbReference>
<dbReference type="RefSeq" id="WP_204500692.1">
    <property type="nucleotide sequence ID" value="NZ_JAFBDR010000016.1"/>
</dbReference>
<proteinExistence type="predicted"/>